<dbReference type="RefSeq" id="WP_212686163.1">
    <property type="nucleotide sequence ID" value="NZ_JAGSPN010000001.1"/>
</dbReference>
<dbReference type="EMBL" id="JAGSPN010000001">
    <property type="protein sequence ID" value="MBR7780783.1"/>
    <property type="molecule type" value="Genomic_DNA"/>
</dbReference>
<feature type="transmembrane region" description="Helical" evidence="6">
    <location>
        <begin position="94"/>
        <end position="112"/>
    </location>
</feature>
<gene>
    <name evidence="7" type="ORF">KDM89_01415</name>
</gene>
<evidence type="ECO:0000313" key="7">
    <source>
        <dbReference type="EMBL" id="MBR7780783.1"/>
    </source>
</evidence>
<evidence type="ECO:0000313" key="8">
    <source>
        <dbReference type="Proteomes" id="UP000680067"/>
    </source>
</evidence>
<organism evidence="7 8">
    <name type="scientific">Undibacterium luofuense</name>
    <dbReference type="NCBI Taxonomy" id="2828733"/>
    <lineage>
        <taxon>Bacteria</taxon>
        <taxon>Pseudomonadati</taxon>
        <taxon>Pseudomonadota</taxon>
        <taxon>Betaproteobacteria</taxon>
        <taxon>Burkholderiales</taxon>
        <taxon>Oxalobacteraceae</taxon>
        <taxon>Undibacterium</taxon>
    </lineage>
</organism>
<proteinExistence type="predicted"/>
<feature type="transmembrane region" description="Helical" evidence="6">
    <location>
        <begin position="124"/>
        <end position="145"/>
    </location>
</feature>
<evidence type="ECO:0000256" key="5">
    <source>
        <dbReference type="ARBA" id="ARBA00023136"/>
    </source>
</evidence>
<feature type="transmembrane region" description="Helical" evidence="6">
    <location>
        <begin position="178"/>
        <end position="207"/>
    </location>
</feature>
<name>A0A941DHD4_9BURK</name>
<keyword evidence="2" id="KW-1003">Cell membrane</keyword>
<sequence>MSDTTSHTPPPAAKPLTRRFVPHSWFEDVLAILTGTLLVSLGVALFNQAGLLTGGTAGLAFLTHYLSGYSFGTVFFIINLPFYYLAFKRMGWPFTIKTFCSVGLVSLMSGLHPKIIHLSQDNTLAMFYVALTGGLLMGVGFIVLFRHQASLGGINILALYLQQTRGIRAGKLQMGLDILIVLASIRVVGWQALAASVVGAFALNLAISLNHRPGRYMTV</sequence>
<dbReference type="PANTHER" id="PTHR33545:SF5">
    <property type="entry name" value="UPF0750 MEMBRANE PROTEIN YITT"/>
    <property type="match status" value="1"/>
</dbReference>
<evidence type="ECO:0000256" key="1">
    <source>
        <dbReference type="ARBA" id="ARBA00004651"/>
    </source>
</evidence>
<accession>A0A941DHD4</accession>
<keyword evidence="8" id="KW-1185">Reference proteome</keyword>
<dbReference type="InterPro" id="IPR051461">
    <property type="entry name" value="UPF0750_membrane"/>
</dbReference>
<comment type="caution">
    <text evidence="7">The sequence shown here is derived from an EMBL/GenBank/DDBJ whole genome shotgun (WGS) entry which is preliminary data.</text>
</comment>
<dbReference type="InterPro" id="IPR003740">
    <property type="entry name" value="YitT"/>
</dbReference>
<comment type="subcellular location">
    <subcellularLocation>
        <location evidence="1">Cell membrane</location>
        <topology evidence="1">Multi-pass membrane protein</topology>
    </subcellularLocation>
</comment>
<evidence type="ECO:0000256" key="4">
    <source>
        <dbReference type="ARBA" id="ARBA00022989"/>
    </source>
</evidence>
<dbReference type="GO" id="GO:0005886">
    <property type="term" value="C:plasma membrane"/>
    <property type="evidence" value="ECO:0007669"/>
    <property type="project" value="UniProtKB-SubCell"/>
</dbReference>
<evidence type="ECO:0000256" key="2">
    <source>
        <dbReference type="ARBA" id="ARBA00022475"/>
    </source>
</evidence>
<feature type="transmembrane region" description="Helical" evidence="6">
    <location>
        <begin position="25"/>
        <end position="46"/>
    </location>
</feature>
<feature type="transmembrane region" description="Helical" evidence="6">
    <location>
        <begin position="66"/>
        <end position="87"/>
    </location>
</feature>
<evidence type="ECO:0000256" key="3">
    <source>
        <dbReference type="ARBA" id="ARBA00022692"/>
    </source>
</evidence>
<dbReference type="PANTHER" id="PTHR33545">
    <property type="entry name" value="UPF0750 MEMBRANE PROTEIN YITT-RELATED"/>
    <property type="match status" value="1"/>
</dbReference>
<evidence type="ECO:0000256" key="6">
    <source>
        <dbReference type="SAM" id="Phobius"/>
    </source>
</evidence>
<keyword evidence="4 6" id="KW-1133">Transmembrane helix</keyword>
<dbReference type="Pfam" id="PF02588">
    <property type="entry name" value="YitT_membrane"/>
    <property type="match status" value="1"/>
</dbReference>
<dbReference type="AlphaFoldDB" id="A0A941DHD4"/>
<keyword evidence="3 6" id="KW-0812">Transmembrane</keyword>
<protein>
    <submittedName>
        <fullName evidence="7">YitT family protein</fullName>
    </submittedName>
</protein>
<reference evidence="7" key="1">
    <citation type="submission" date="2021-04" db="EMBL/GenBank/DDBJ databases">
        <title>novel species isolated from subtropical streams in China.</title>
        <authorList>
            <person name="Lu H."/>
        </authorList>
    </citation>
    <scope>NUCLEOTIDE SEQUENCE</scope>
    <source>
        <strain evidence="7">LFS511W</strain>
    </source>
</reference>
<keyword evidence="5 6" id="KW-0472">Membrane</keyword>
<dbReference type="Proteomes" id="UP000680067">
    <property type="component" value="Unassembled WGS sequence"/>
</dbReference>